<gene>
    <name evidence="1" type="ORF">Poly59_37520</name>
</gene>
<dbReference type="AlphaFoldDB" id="A0A5C6EJZ2"/>
<reference evidence="1 2" key="1">
    <citation type="submission" date="2019-02" db="EMBL/GenBank/DDBJ databases">
        <title>Deep-cultivation of Planctomycetes and their phenomic and genomic characterization uncovers novel biology.</title>
        <authorList>
            <person name="Wiegand S."/>
            <person name="Jogler M."/>
            <person name="Boedeker C."/>
            <person name="Pinto D."/>
            <person name="Vollmers J."/>
            <person name="Rivas-Marin E."/>
            <person name="Kohn T."/>
            <person name="Peeters S.H."/>
            <person name="Heuer A."/>
            <person name="Rast P."/>
            <person name="Oberbeckmann S."/>
            <person name="Bunk B."/>
            <person name="Jeske O."/>
            <person name="Meyerdierks A."/>
            <person name="Storesund J.E."/>
            <person name="Kallscheuer N."/>
            <person name="Luecker S."/>
            <person name="Lage O.M."/>
            <person name="Pohl T."/>
            <person name="Merkel B.J."/>
            <person name="Hornburger P."/>
            <person name="Mueller R.-W."/>
            <person name="Bruemmer F."/>
            <person name="Labrenz M."/>
            <person name="Spormann A.M."/>
            <person name="Op Den Camp H."/>
            <person name="Overmann J."/>
            <person name="Amann R."/>
            <person name="Jetten M.S.M."/>
            <person name="Mascher T."/>
            <person name="Medema M.H."/>
            <person name="Devos D.P."/>
            <person name="Kaster A.-K."/>
            <person name="Ovreas L."/>
            <person name="Rohde M."/>
            <person name="Galperin M.Y."/>
            <person name="Jogler C."/>
        </authorList>
    </citation>
    <scope>NUCLEOTIDE SEQUENCE [LARGE SCALE GENOMIC DNA]</scope>
    <source>
        <strain evidence="1 2">Poly59</strain>
    </source>
</reference>
<proteinExistence type="predicted"/>
<dbReference type="Proteomes" id="UP000317977">
    <property type="component" value="Unassembled WGS sequence"/>
</dbReference>
<sequence length="95" mass="10990">MKLNELPAKQAVRFYVDTLVDRLAELQFSAFQYAWVVQVRNENVASRGRRIAANKFTTKATDECPPLDHRLRYNREVVSPSAIPTDRTFHEPTIL</sequence>
<keyword evidence="2" id="KW-1185">Reference proteome</keyword>
<protein>
    <submittedName>
        <fullName evidence="1">Uncharacterized protein</fullName>
    </submittedName>
</protein>
<evidence type="ECO:0000313" key="1">
    <source>
        <dbReference type="EMBL" id="TWU49138.1"/>
    </source>
</evidence>
<organism evidence="1 2">
    <name type="scientific">Rubripirellula reticaptiva</name>
    <dbReference type="NCBI Taxonomy" id="2528013"/>
    <lineage>
        <taxon>Bacteria</taxon>
        <taxon>Pseudomonadati</taxon>
        <taxon>Planctomycetota</taxon>
        <taxon>Planctomycetia</taxon>
        <taxon>Pirellulales</taxon>
        <taxon>Pirellulaceae</taxon>
        <taxon>Rubripirellula</taxon>
    </lineage>
</organism>
<accession>A0A5C6EJZ2</accession>
<comment type="caution">
    <text evidence="1">The sequence shown here is derived from an EMBL/GenBank/DDBJ whole genome shotgun (WGS) entry which is preliminary data.</text>
</comment>
<name>A0A5C6EJZ2_9BACT</name>
<evidence type="ECO:0000313" key="2">
    <source>
        <dbReference type="Proteomes" id="UP000317977"/>
    </source>
</evidence>
<dbReference type="EMBL" id="SJPX01000004">
    <property type="protein sequence ID" value="TWU49138.1"/>
    <property type="molecule type" value="Genomic_DNA"/>
</dbReference>